<protein>
    <submittedName>
        <fullName evidence="1">Uncharacterized protein</fullName>
    </submittedName>
</protein>
<evidence type="ECO:0000313" key="1">
    <source>
        <dbReference type="EMBL" id="KAI9508409.1"/>
    </source>
</evidence>
<dbReference type="EMBL" id="JAGFNK010000092">
    <property type="protein sequence ID" value="KAI9508409.1"/>
    <property type="molecule type" value="Genomic_DNA"/>
</dbReference>
<name>A0ACC0UBD9_9AGAM</name>
<sequence>MDCVTPTASQQEKTIPRPYKCPYPLCGRAFSRLEHQTRHIRTHTGEKPFCCSFPTCEKRFSRSDELTRHARIHSNDHRPAASAGSRQKSKVSLSPTDGWDHEDPALSRGVAKKKARSRANSDDEESYARPIHSSRRSASSVPLSADNLPSAFSTLSSIATDALYVLEREEAIRRAEYEAKHTEMLRRVEHATRHAEILQSFGRLSKSAATSPVATPYLSSRNATREYFDPEVDDDSTLRPRRRASGGWTLDLSSRSSGTGPAVDGDQRRHGPGPWTSHAQSNSYSHPSSVFAPLDDSPSPHSTDEDLPTPAQLPVSARTTGAYMTPSTSPFLGGLSTLHIHSTQPSRAPSPIMLPPPATRPGSPGDEFHQRRGVPDSPPISFSVVGRKRRSSGDYEPYSAPAFQHTFSNQRGLHVNGTYSISHPPSYLSSLHGLTTPALSSGASSSGSSPSSHPHSRAPSPTQSHPSQHSYSYHPHSSPYLAHSVRAAFGMTPIHSTAPLPSSYVHVAGGSAGASVPTSRASSPPIKLAPLRVPSPSALGDERGGKSPRTGGVALPGFSEVEAATRIP</sequence>
<dbReference type="Proteomes" id="UP001207468">
    <property type="component" value="Unassembled WGS sequence"/>
</dbReference>
<keyword evidence="2" id="KW-1185">Reference proteome</keyword>
<comment type="caution">
    <text evidence="1">The sequence shown here is derived from an EMBL/GenBank/DDBJ whole genome shotgun (WGS) entry which is preliminary data.</text>
</comment>
<evidence type="ECO:0000313" key="2">
    <source>
        <dbReference type="Proteomes" id="UP001207468"/>
    </source>
</evidence>
<accession>A0ACC0UBD9</accession>
<reference evidence="1" key="1">
    <citation type="submission" date="2021-03" db="EMBL/GenBank/DDBJ databases">
        <title>Evolutionary priming and transition to the ectomycorrhizal habit in an iconic lineage of mushroom-forming fungi: is preadaptation a requirement?</title>
        <authorList>
            <consortium name="DOE Joint Genome Institute"/>
            <person name="Looney B.P."/>
            <person name="Miyauchi S."/>
            <person name="Morin E."/>
            <person name="Drula E."/>
            <person name="Courty P.E."/>
            <person name="Chicoki N."/>
            <person name="Fauchery L."/>
            <person name="Kohler A."/>
            <person name="Kuo A."/>
            <person name="LaButti K."/>
            <person name="Pangilinan J."/>
            <person name="Lipzen A."/>
            <person name="Riley R."/>
            <person name="Andreopoulos W."/>
            <person name="He G."/>
            <person name="Johnson J."/>
            <person name="Barry K.W."/>
            <person name="Grigoriev I.V."/>
            <person name="Nagy L."/>
            <person name="Hibbett D."/>
            <person name="Henrissat B."/>
            <person name="Matheny P.B."/>
            <person name="Labbe J."/>
            <person name="Martin A.F."/>
        </authorList>
    </citation>
    <scope>NUCLEOTIDE SEQUENCE</scope>
    <source>
        <strain evidence="1">BPL698</strain>
    </source>
</reference>
<gene>
    <name evidence="1" type="ORF">F5148DRAFT_1196742</name>
</gene>
<proteinExistence type="predicted"/>
<organism evidence="1 2">
    <name type="scientific">Russula earlei</name>
    <dbReference type="NCBI Taxonomy" id="71964"/>
    <lineage>
        <taxon>Eukaryota</taxon>
        <taxon>Fungi</taxon>
        <taxon>Dikarya</taxon>
        <taxon>Basidiomycota</taxon>
        <taxon>Agaricomycotina</taxon>
        <taxon>Agaricomycetes</taxon>
        <taxon>Russulales</taxon>
        <taxon>Russulaceae</taxon>
        <taxon>Russula</taxon>
    </lineage>
</organism>